<dbReference type="InterPro" id="IPR052374">
    <property type="entry name" value="SERAC1"/>
</dbReference>
<dbReference type="GeneID" id="54550780"/>
<dbReference type="GO" id="GO:0043531">
    <property type="term" value="F:ADP binding"/>
    <property type="evidence" value="ECO:0007669"/>
    <property type="project" value="InterPro"/>
</dbReference>
<feature type="domain" description="NB-ARC" evidence="8">
    <location>
        <begin position="349"/>
        <end position="492"/>
    </location>
</feature>
<evidence type="ECO:0000256" key="3">
    <source>
        <dbReference type="ARBA" id="ARBA00004370"/>
    </source>
</evidence>
<accession>A0A6A6JUV4</accession>
<name>A0A6A6JUV4_WESOR</name>
<keyword evidence="10" id="KW-1185">Reference proteome</keyword>
<evidence type="ECO:0000256" key="1">
    <source>
        <dbReference type="ARBA" id="ARBA00004173"/>
    </source>
</evidence>
<dbReference type="GO" id="GO:0016020">
    <property type="term" value="C:membrane"/>
    <property type="evidence" value="ECO:0007669"/>
    <property type="project" value="UniProtKB-SubCell"/>
</dbReference>
<comment type="subcellular location">
    <subcellularLocation>
        <location evidence="2">Endoplasmic reticulum</location>
    </subcellularLocation>
    <subcellularLocation>
        <location evidence="3">Membrane</location>
    </subcellularLocation>
    <subcellularLocation>
        <location evidence="1">Mitochondrion</location>
    </subcellularLocation>
</comment>
<evidence type="ECO:0000259" key="8">
    <source>
        <dbReference type="Pfam" id="PF00931"/>
    </source>
</evidence>
<keyword evidence="6" id="KW-0472">Membrane</keyword>
<dbReference type="InterPro" id="IPR002182">
    <property type="entry name" value="NB-ARC"/>
</dbReference>
<evidence type="ECO:0000256" key="2">
    <source>
        <dbReference type="ARBA" id="ARBA00004240"/>
    </source>
</evidence>
<dbReference type="Pfam" id="PF13374">
    <property type="entry name" value="TPR_10"/>
    <property type="match status" value="1"/>
</dbReference>
<protein>
    <recommendedName>
        <fullName evidence="8">NB-ARC domain-containing protein</fullName>
    </recommendedName>
</protein>
<dbReference type="InterPro" id="IPR011990">
    <property type="entry name" value="TPR-like_helical_dom_sf"/>
</dbReference>
<dbReference type="InterPro" id="IPR029058">
    <property type="entry name" value="AB_hydrolase_fold"/>
</dbReference>
<keyword evidence="7" id="KW-0802">TPR repeat</keyword>
<dbReference type="EMBL" id="ML986485">
    <property type="protein sequence ID" value="KAF2280401.1"/>
    <property type="molecule type" value="Genomic_DNA"/>
</dbReference>
<dbReference type="Gene3D" id="1.25.40.10">
    <property type="entry name" value="Tetratricopeptide repeat domain"/>
    <property type="match status" value="2"/>
</dbReference>
<evidence type="ECO:0000256" key="6">
    <source>
        <dbReference type="ARBA" id="ARBA00023136"/>
    </source>
</evidence>
<dbReference type="PROSITE" id="PS50005">
    <property type="entry name" value="TPR"/>
    <property type="match status" value="1"/>
</dbReference>
<dbReference type="OrthoDB" id="5086500at2759"/>
<dbReference type="GO" id="GO:0005783">
    <property type="term" value="C:endoplasmic reticulum"/>
    <property type="evidence" value="ECO:0007669"/>
    <property type="project" value="UniProtKB-SubCell"/>
</dbReference>
<reference evidence="9" key="1">
    <citation type="journal article" date="2020" name="Stud. Mycol.">
        <title>101 Dothideomycetes genomes: a test case for predicting lifestyles and emergence of pathogens.</title>
        <authorList>
            <person name="Haridas S."/>
            <person name="Albert R."/>
            <person name="Binder M."/>
            <person name="Bloem J."/>
            <person name="Labutti K."/>
            <person name="Salamov A."/>
            <person name="Andreopoulos B."/>
            <person name="Baker S."/>
            <person name="Barry K."/>
            <person name="Bills G."/>
            <person name="Bluhm B."/>
            <person name="Cannon C."/>
            <person name="Castanera R."/>
            <person name="Culley D."/>
            <person name="Daum C."/>
            <person name="Ezra D."/>
            <person name="Gonzalez J."/>
            <person name="Henrissat B."/>
            <person name="Kuo A."/>
            <person name="Liang C."/>
            <person name="Lipzen A."/>
            <person name="Lutzoni F."/>
            <person name="Magnuson J."/>
            <person name="Mondo S."/>
            <person name="Nolan M."/>
            <person name="Ohm R."/>
            <person name="Pangilinan J."/>
            <person name="Park H.-J."/>
            <person name="Ramirez L."/>
            <person name="Alfaro M."/>
            <person name="Sun H."/>
            <person name="Tritt A."/>
            <person name="Yoshinaga Y."/>
            <person name="Zwiers L.-H."/>
            <person name="Turgeon B."/>
            <person name="Goodwin S."/>
            <person name="Spatafora J."/>
            <person name="Crous P."/>
            <person name="Grigoriev I."/>
        </authorList>
    </citation>
    <scope>NUCLEOTIDE SEQUENCE</scope>
    <source>
        <strain evidence="9">CBS 379.55</strain>
    </source>
</reference>
<keyword evidence="4" id="KW-0256">Endoplasmic reticulum</keyword>
<dbReference type="InterPro" id="IPR027417">
    <property type="entry name" value="P-loop_NTPase"/>
</dbReference>
<dbReference type="PANTHER" id="PTHR48182:SF2">
    <property type="entry name" value="PROTEIN SERAC1"/>
    <property type="match status" value="1"/>
</dbReference>
<dbReference type="SUPFAM" id="SSF48452">
    <property type="entry name" value="TPR-like"/>
    <property type="match status" value="2"/>
</dbReference>
<evidence type="ECO:0000313" key="10">
    <source>
        <dbReference type="Proteomes" id="UP000800097"/>
    </source>
</evidence>
<evidence type="ECO:0000256" key="7">
    <source>
        <dbReference type="PROSITE-ProRule" id="PRU00339"/>
    </source>
</evidence>
<sequence>MAITEITKRRSAPQQTTDGAVDIVAIHDLNEDGVQTWTDPKSQVLWLRDLLPDKLHHFRVLLYNYNSEAFTSPGACSSNPLLTQATSLVAELCADRELEDAFDRPIIFVCHGFGGLLAKRALAYSSSREAKAIEHQRSIYTCTYGILFFGTPHNGISADSVLAQSHPSSGPTHFMLNLRKGSEMLNEINDQFAPLMKQFSIFNYWEELETKHGNRRFYVVDQDSAAPAWDNVEKCGIMATHSTMIKFPSISDRRFRPVLEALTRYARRAPALVKSRWIKDAELIDRKRQQEVEELLHVQRHHLLQADSYPSDYNQWCVCRRKPDPYFTGREKHLIEVKNMLGPIRKHGDQTSTKVLVIYGLGGSGKTQFCLKYVEDNKQRYWGVFWIDASSEKTVESEYAVIGTQAGRGTTMASTLHWLSQCRQPWLLILDNADDPESDISAYYPSQGNGHVIVTTRNPNAVEHATVGHIRFRGMEPHEAVTLLLKAAYPKQHRSSNMASPTSPKKWHLAEGIAVELGYLPLAIQHAGATIRRNIYTLERYLTYYLPHRKYMLSRSSEKSVDELNITSTWEIPFEKVVSRGSLEHRDAVDLMHLFAFMHHETIPERIFQRSWYELRYSKYAPKRLPDILPPVWSEAEQARFRRAIRVLCDYSIIEYEPTQGSCTIHPVVHDWARDRLAYEQQTHWLQCTMAILAQCISPNLEASGRQFRALLLPHINSCLKLHKHQNPRKSETLKTAAELERFAWVYAEQGQWKHASHLQEIVIRIRKKKLGSRHEDTIRAQRSLAQSRWNLFEIRSTIELQRGIMNVLRWRRPHLSDWAAWPIWKPRHIPYCLALSDISLTLWLAGLRDLSKMAGEGAVDGLKMRLGPEDPMTLTAMFNLARTYLHLREFSKCRELLVWVIKYQKRFFGLNHPDTLMTRNELGILLCETKRNLSAAQRLVENVLNARKKILGEEHAYTLWSINDLSKVYIERGRPDKAVALLESVVPVVKRTLGPHHVGMAMTRSNLGKAYVESGKWKEAEETVRPLLTVMPSHMVGTPDWIYQMYGYAYIQFKLGNLQEAEKYCVDVLDKVTRKRPLLNRLPWQNAAPLTDPYLIKTGRMLVSIYRHQGQEEKIAAIRIKLPVAELNVTDPLYVL</sequence>
<feature type="repeat" description="TPR" evidence="7">
    <location>
        <begin position="1002"/>
        <end position="1035"/>
    </location>
</feature>
<dbReference type="SUPFAM" id="SSF53474">
    <property type="entry name" value="alpha/beta-Hydrolases"/>
    <property type="match status" value="1"/>
</dbReference>
<dbReference type="Pfam" id="PF00931">
    <property type="entry name" value="NB-ARC"/>
    <property type="match status" value="1"/>
</dbReference>
<dbReference type="RefSeq" id="XP_033657939.1">
    <property type="nucleotide sequence ID" value="XM_033797605.1"/>
</dbReference>
<dbReference type="PANTHER" id="PTHR48182">
    <property type="entry name" value="PROTEIN SERAC1"/>
    <property type="match status" value="1"/>
</dbReference>
<dbReference type="Gene3D" id="3.40.50.300">
    <property type="entry name" value="P-loop containing nucleotide triphosphate hydrolases"/>
    <property type="match status" value="1"/>
</dbReference>
<proteinExistence type="predicted"/>
<dbReference type="AlphaFoldDB" id="A0A6A6JUV4"/>
<dbReference type="GO" id="GO:0005739">
    <property type="term" value="C:mitochondrion"/>
    <property type="evidence" value="ECO:0007669"/>
    <property type="project" value="UniProtKB-SubCell"/>
</dbReference>
<dbReference type="InterPro" id="IPR019734">
    <property type="entry name" value="TPR_rpt"/>
</dbReference>
<evidence type="ECO:0000256" key="4">
    <source>
        <dbReference type="ARBA" id="ARBA00022824"/>
    </source>
</evidence>
<evidence type="ECO:0000256" key="5">
    <source>
        <dbReference type="ARBA" id="ARBA00023128"/>
    </source>
</evidence>
<keyword evidence="5" id="KW-0496">Mitochondrion</keyword>
<gene>
    <name evidence="9" type="ORF">EI97DRAFT_430135</name>
</gene>
<evidence type="ECO:0000313" key="9">
    <source>
        <dbReference type="EMBL" id="KAF2280401.1"/>
    </source>
</evidence>
<dbReference type="Pfam" id="PF13424">
    <property type="entry name" value="TPR_12"/>
    <property type="match status" value="1"/>
</dbReference>
<dbReference type="Proteomes" id="UP000800097">
    <property type="component" value="Unassembled WGS sequence"/>
</dbReference>
<dbReference type="SUPFAM" id="SSF52540">
    <property type="entry name" value="P-loop containing nucleoside triphosphate hydrolases"/>
    <property type="match status" value="1"/>
</dbReference>
<organism evidence="9 10">
    <name type="scientific">Westerdykella ornata</name>
    <dbReference type="NCBI Taxonomy" id="318751"/>
    <lineage>
        <taxon>Eukaryota</taxon>
        <taxon>Fungi</taxon>
        <taxon>Dikarya</taxon>
        <taxon>Ascomycota</taxon>
        <taxon>Pezizomycotina</taxon>
        <taxon>Dothideomycetes</taxon>
        <taxon>Pleosporomycetidae</taxon>
        <taxon>Pleosporales</taxon>
        <taxon>Sporormiaceae</taxon>
        <taxon>Westerdykella</taxon>
    </lineage>
</organism>